<feature type="transmembrane region" description="Helical" evidence="7">
    <location>
        <begin position="21"/>
        <end position="46"/>
    </location>
</feature>
<evidence type="ECO:0000256" key="4">
    <source>
        <dbReference type="ARBA" id="ARBA00022989"/>
    </source>
</evidence>
<feature type="region of interest" description="Disordered" evidence="8">
    <location>
        <begin position="261"/>
        <end position="361"/>
    </location>
</feature>
<keyword evidence="6 7" id="KW-0012">Acyltransferase</keyword>
<gene>
    <name evidence="10" type="ORF">GSLYS_00014957001</name>
</gene>
<feature type="domain" description="Palmitoyltransferase DHHC" evidence="9">
    <location>
        <begin position="103"/>
        <end position="252"/>
    </location>
</feature>
<keyword evidence="4 7" id="KW-1133">Transmembrane helix</keyword>
<dbReference type="PANTHER" id="PTHR22883">
    <property type="entry name" value="ZINC FINGER DHHC DOMAIN CONTAINING PROTEIN"/>
    <property type="match status" value="1"/>
</dbReference>
<feature type="transmembrane region" description="Helical" evidence="7">
    <location>
        <begin position="211"/>
        <end position="234"/>
    </location>
</feature>
<dbReference type="GO" id="GO:0006612">
    <property type="term" value="P:protein targeting to membrane"/>
    <property type="evidence" value="ECO:0007669"/>
    <property type="project" value="TreeGrafter"/>
</dbReference>
<dbReference type="InterPro" id="IPR039859">
    <property type="entry name" value="PFA4/ZDH16/20/ERF2-like"/>
</dbReference>
<evidence type="ECO:0000313" key="10">
    <source>
        <dbReference type="EMBL" id="CAL1541351.1"/>
    </source>
</evidence>
<dbReference type="AlphaFoldDB" id="A0AAV2I3Y1"/>
<comment type="domain">
    <text evidence="7">The DHHC domain is required for palmitoyltransferase activity.</text>
</comment>
<sequence length="547" mass="61928">MAEDPDYQSGSRVHGWNCPWHFLQVLAWTVIFYFVIIHYGCFIPALISYAHIPLYCITTFFVLGLIITMLAATSLDPADVAVRAKGGNKQMPKMDWSKHKHVIENQTCYLCQVSVGPKSKHCSSCNKCVSGFDHHCRWLNNCVGDRNYKWFFATLLFAILSSSIVICIGLLVFIAYFTDKSNGNILAAYKDAETMNQSANLYMFDQPVSDAVYLSIDLLTVILAFIAFGFLVHLTQFHVWLILKDISTYDFIVMQRETQHSREDDNFRESSPPSRPQPLKLNKITPSKNNSIEKKKTQSEEDLQKYQASLEDKEKLEGGETPPPLASPLRDSKFHNASDDNAHTVVKKLKRKKKKKLLSSPEQEIEIAAVDNPTMYYNNHHNGSSEDIWQMKSSPITPPCRKALPDSPSSELLCTSDFSSNPKKPPYRPLPVLKGTSGFGAEEEDNNELNRTHMFHLNSDAELNPDGSLKYSPGQKLLPLTPVPKRKWEQEVPPLDLTALRGSMESTNSYKPYTATVRSTDTYRFSTDTKILSTLKTLPELHHDSTF</sequence>
<dbReference type="PANTHER" id="PTHR22883:SF203">
    <property type="entry name" value="PALMITOYLTRANSFERASE"/>
    <property type="match status" value="1"/>
</dbReference>
<organism evidence="10 11">
    <name type="scientific">Lymnaea stagnalis</name>
    <name type="common">Great pond snail</name>
    <name type="synonym">Helix stagnalis</name>
    <dbReference type="NCBI Taxonomy" id="6523"/>
    <lineage>
        <taxon>Eukaryota</taxon>
        <taxon>Metazoa</taxon>
        <taxon>Spiralia</taxon>
        <taxon>Lophotrochozoa</taxon>
        <taxon>Mollusca</taxon>
        <taxon>Gastropoda</taxon>
        <taxon>Heterobranchia</taxon>
        <taxon>Euthyneura</taxon>
        <taxon>Panpulmonata</taxon>
        <taxon>Hygrophila</taxon>
        <taxon>Lymnaeoidea</taxon>
        <taxon>Lymnaeidae</taxon>
        <taxon>Lymnaea</taxon>
    </lineage>
</organism>
<accession>A0AAV2I3Y1</accession>
<keyword evidence="2 7" id="KW-0808">Transferase</keyword>
<evidence type="ECO:0000256" key="1">
    <source>
        <dbReference type="ARBA" id="ARBA00004141"/>
    </source>
</evidence>
<proteinExistence type="inferred from homology"/>
<comment type="similarity">
    <text evidence="7">Belongs to the DHHC palmitoyltransferase family.</text>
</comment>
<keyword evidence="3 7" id="KW-0812">Transmembrane</keyword>
<protein>
    <recommendedName>
        <fullName evidence="7">Palmitoyltransferase</fullName>
        <ecNumber evidence="7">2.3.1.225</ecNumber>
    </recommendedName>
</protein>
<evidence type="ECO:0000256" key="2">
    <source>
        <dbReference type="ARBA" id="ARBA00022679"/>
    </source>
</evidence>
<feature type="transmembrane region" description="Helical" evidence="7">
    <location>
        <begin position="150"/>
        <end position="177"/>
    </location>
</feature>
<feature type="compositionally biased region" description="Basic and acidic residues" evidence="8">
    <location>
        <begin position="330"/>
        <end position="342"/>
    </location>
</feature>
<dbReference type="EMBL" id="CAXITT010000427">
    <property type="protein sequence ID" value="CAL1541351.1"/>
    <property type="molecule type" value="Genomic_DNA"/>
</dbReference>
<keyword evidence="11" id="KW-1185">Reference proteome</keyword>
<reference evidence="10 11" key="1">
    <citation type="submission" date="2024-04" db="EMBL/GenBank/DDBJ databases">
        <authorList>
            <consortium name="Genoscope - CEA"/>
            <person name="William W."/>
        </authorList>
    </citation>
    <scope>NUCLEOTIDE SEQUENCE [LARGE SCALE GENOMIC DNA]</scope>
</reference>
<feature type="compositionally biased region" description="Basic and acidic residues" evidence="8">
    <location>
        <begin position="291"/>
        <end position="318"/>
    </location>
</feature>
<dbReference type="PROSITE" id="PS50216">
    <property type="entry name" value="DHHC"/>
    <property type="match status" value="1"/>
</dbReference>
<evidence type="ECO:0000256" key="5">
    <source>
        <dbReference type="ARBA" id="ARBA00023136"/>
    </source>
</evidence>
<evidence type="ECO:0000313" key="11">
    <source>
        <dbReference type="Proteomes" id="UP001497497"/>
    </source>
</evidence>
<evidence type="ECO:0000256" key="3">
    <source>
        <dbReference type="ARBA" id="ARBA00022692"/>
    </source>
</evidence>
<keyword evidence="5 7" id="KW-0472">Membrane</keyword>
<dbReference type="GO" id="GO:0016020">
    <property type="term" value="C:membrane"/>
    <property type="evidence" value="ECO:0007669"/>
    <property type="project" value="UniProtKB-SubCell"/>
</dbReference>
<feature type="compositionally biased region" description="Basic residues" evidence="8">
    <location>
        <begin position="345"/>
        <end position="357"/>
    </location>
</feature>
<comment type="caution">
    <text evidence="10">The sequence shown here is derived from an EMBL/GenBank/DDBJ whole genome shotgun (WGS) entry which is preliminary data.</text>
</comment>
<dbReference type="GO" id="GO:0005783">
    <property type="term" value="C:endoplasmic reticulum"/>
    <property type="evidence" value="ECO:0007669"/>
    <property type="project" value="TreeGrafter"/>
</dbReference>
<dbReference type="GO" id="GO:0019706">
    <property type="term" value="F:protein-cysteine S-palmitoyltransferase activity"/>
    <property type="evidence" value="ECO:0007669"/>
    <property type="project" value="UniProtKB-EC"/>
</dbReference>
<comment type="subcellular location">
    <subcellularLocation>
        <location evidence="1">Membrane</location>
        <topology evidence="1">Multi-pass membrane protein</topology>
    </subcellularLocation>
</comment>
<dbReference type="EC" id="2.3.1.225" evidence="7"/>
<evidence type="ECO:0000256" key="7">
    <source>
        <dbReference type="RuleBase" id="RU079119"/>
    </source>
</evidence>
<name>A0AAV2I3Y1_LYMST</name>
<dbReference type="GO" id="GO:0005794">
    <property type="term" value="C:Golgi apparatus"/>
    <property type="evidence" value="ECO:0007669"/>
    <property type="project" value="TreeGrafter"/>
</dbReference>
<evidence type="ECO:0000256" key="6">
    <source>
        <dbReference type="ARBA" id="ARBA00023315"/>
    </source>
</evidence>
<dbReference type="InterPro" id="IPR001594">
    <property type="entry name" value="Palmitoyltrfase_DHHC"/>
</dbReference>
<evidence type="ECO:0000256" key="8">
    <source>
        <dbReference type="SAM" id="MobiDB-lite"/>
    </source>
</evidence>
<evidence type="ECO:0000259" key="9">
    <source>
        <dbReference type="Pfam" id="PF01529"/>
    </source>
</evidence>
<feature type="transmembrane region" description="Helical" evidence="7">
    <location>
        <begin position="52"/>
        <end position="75"/>
    </location>
</feature>
<dbReference type="Pfam" id="PF01529">
    <property type="entry name" value="DHHC"/>
    <property type="match status" value="1"/>
</dbReference>
<comment type="catalytic activity">
    <reaction evidence="7">
        <text>L-cysteinyl-[protein] + hexadecanoyl-CoA = S-hexadecanoyl-L-cysteinyl-[protein] + CoA</text>
        <dbReference type="Rhea" id="RHEA:36683"/>
        <dbReference type="Rhea" id="RHEA-COMP:10131"/>
        <dbReference type="Rhea" id="RHEA-COMP:11032"/>
        <dbReference type="ChEBI" id="CHEBI:29950"/>
        <dbReference type="ChEBI" id="CHEBI:57287"/>
        <dbReference type="ChEBI" id="CHEBI:57379"/>
        <dbReference type="ChEBI" id="CHEBI:74151"/>
        <dbReference type="EC" id="2.3.1.225"/>
    </reaction>
</comment>
<dbReference type="Proteomes" id="UP001497497">
    <property type="component" value="Unassembled WGS sequence"/>
</dbReference>